<gene>
    <name evidence="3" type="ORF">H2Y56_19870</name>
</gene>
<dbReference type="Pfam" id="PF15633">
    <property type="entry name" value="Tox-ART-HYD1"/>
    <property type="match status" value="1"/>
</dbReference>
<proteinExistence type="predicted"/>
<dbReference type="InterPro" id="IPR028920">
    <property type="entry name" value="Tox-ART-HYD1_dom"/>
</dbReference>
<organism evidence="3 4">
    <name type="scientific">Pectobacterium aroidearum</name>
    <dbReference type="NCBI Taxonomy" id="1201031"/>
    <lineage>
        <taxon>Bacteria</taxon>
        <taxon>Pseudomonadati</taxon>
        <taxon>Pseudomonadota</taxon>
        <taxon>Gammaproteobacteria</taxon>
        <taxon>Enterobacterales</taxon>
        <taxon>Pectobacteriaceae</taxon>
        <taxon>Pectobacterium</taxon>
    </lineage>
</organism>
<name>A0ABR5ZIP9_9GAMM</name>
<comment type="caution">
    <text evidence="3">The sequence shown here is derived from an EMBL/GenBank/DDBJ whole genome shotgun (WGS) entry which is preliminary data.</text>
</comment>
<dbReference type="EMBL" id="JACERK010000013">
    <property type="protein sequence ID" value="MBA5234346.1"/>
    <property type="molecule type" value="Genomic_DNA"/>
</dbReference>
<sequence>MKGITESGVIRASSGDIHARFGDGQYFTNTRPEMIGGRTMKDAAGTGKMSLGQLAGDIYGDSRKLNSITHFVEIDVTGLDVTEPRENTFRVSNTGDLDVSKRIVRSGRSCG</sequence>
<dbReference type="Proteomes" id="UP000530038">
    <property type="component" value="Unassembled WGS sequence"/>
</dbReference>
<accession>A0ABR5ZIP9</accession>
<dbReference type="RefSeq" id="WP_181838309.1">
    <property type="nucleotide sequence ID" value="NZ_CP104757.1"/>
</dbReference>
<evidence type="ECO:0000313" key="3">
    <source>
        <dbReference type="EMBL" id="MBA5234346.1"/>
    </source>
</evidence>
<keyword evidence="4" id="KW-1185">Reference proteome</keyword>
<evidence type="ECO:0000256" key="1">
    <source>
        <dbReference type="SAM" id="MobiDB-lite"/>
    </source>
</evidence>
<feature type="domain" description="Tox-ART-HYD1" evidence="2">
    <location>
        <begin position="2"/>
        <end position="103"/>
    </location>
</feature>
<reference evidence="3 4" key="1">
    <citation type="submission" date="2020-07" db="EMBL/GenBank/DDBJ databases">
        <title>Characterization of Pectobacterium aroidearum strains causing soft rot on Amorphophallus konjac.</title>
        <authorList>
            <person name="Xie H."/>
        </authorList>
    </citation>
    <scope>NUCLEOTIDE SEQUENCE [LARGE SCALE GENOMIC DNA]</scope>
    <source>
        <strain evidence="3 4">MY10</strain>
    </source>
</reference>
<feature type="region of interest" description="Disordered" evidence="1">
    <location>
        <begin position="19"/>
        <end position="41"/>
    </location>
</feature>
<protein>
    <recommendedName>
        <fullName evidence="2">Tox-ART-HYD1 domain-containing protein</fullName>
    </recommendedName>
</protein>
<evidence type="ECO:0000259" key="2">
    <source>
        <dbReference type="Pfam" id="PF15633"/>
    </source>
</evidence>
<evidence type="ECO:0000313" key="4">
    <source>
        <dbReference type="Proteomes" id="UP000530038"/>
    </source>
</evidence>